<organism evidence="7 8">
    <name type="scientific">Echinimonas agarilytica</name>
    <dbReference type="NCBI Taxonomy" id="1215918"/>
    <lineage>
        <taxon>Bacteria</taxon>
        <taxon>Pseudomonadati</taxon>
        <taxon>Pseudomonadota</taxon>
        <taxon>Gammaproteobacteria</taxon>
        <taxon>Alteromonadales</taxon>
        <taxon>Echinimonadaceae</taxon>
        <taxon>Echinimonas</taxon>
    </lineage>
</organism>
<evidence type="ECO:0000256" key="5">
    <source>
        <dbReference type="ARBA" id="ARBA00023172"/>
    </source>
</evidence>
<dbReference type="EMBL" id="JAMQGP010000004">
    <property type="protein sequence ID" value="MCM2680188.1"/>
    <property type="molecule type" value="Genomic_DNA"/>
</dbReference>
<evidence type="ECO:0000256" key="1">
    <source>
        <dbReference type="ARBA" id="ARBA00004453"/>
    </source>
</evidence>
<dbReference type="GO" id="GO:0005737">
    <property type="term" value="C:cytoplasm"/>
    <property type="evidence" value="ECO:0007669"/>
    <property type="project" value="UniProtKB-UniRule"/>
</dbReference>
<dbReference type="GO" id="GO:0006310">
    <property type="term" value="P:DNA recombination"/>
    <property type="evidence" value="ECO:0007669"/>
    <property type="project" value="UniProtKB-UniRule"/>
</dbReference>
<evidence type="ECO:0000256" key="4">
    <source>
        <dbReference type="ARBA" id="ARBA00022490"/>
    </source>
</evidence>
<dbReference type="HAMAP" id="MF_00194">
    <property type="entry name" value="RdgC"/>
    <property type="match status" value="1"/>
</dbReference>
<gene>
    <name evidence="6 7" type="primary">rdgC</name>
    <name evidence="7" type="ORF">NAF29_10975</name>
</gene>
<keyword evidence="8" id="KW-1185">Reference proteome</keyword>
<evidence type="ECO:0000313" key="8">
    <source>
        <dbReference type="Proteomes" id="UP001165393"/>
    </source>
</evidence>
<dbReference type="RefSeq" id="WP_251261608.1">
    <property type="nucleotide sequence ID" value="NZ_JAMQGP010000004.1"/>
</dbReference>
<dbReference type="GO" id="GO:0000018">
    <property type="term" value="P:regulation of DNA recombination"/>
    <property type="evidence" value="ECO:0007669"/>
    <property type="project" value="TreeGrafter"/>
</dbReference>
<dbReference type="InterPro" id="IPR007476">
    <property type="entry name" value="RdgC"/>
</dbReference>
<dbReference type="Pfam" id="PF04381">
    <property type="entry name" value="RdgC"/>
    <property type="match status" value="1"/>
</dbReference>
<keyword evidence="5 6" id="KW-0233">DNA recombination</keyword>
<comment type="function">
    <text evidence="6">May be involved in recombination.</text>
</comment>
<sequence length="305" mass="34439">MWFKNLIFYRFSKPFDMSQDKFEQALQEFAFKPCGSQDVSQYGWTTPLGHQTDGLVHAGSGCYWITAKKEEKMLPAPVIKEMVEEKAEKISEAEQRKVSNKEKQQLKEEVVMTLLPRAFSRFSSTSAYIDTKEGLLVVDAASFNKAEDLMALLRKTLGSLPVLPVEVMEAPGAIMNKWLLENFRPAQFTITEEAELAELGEDGAVAKFKRQPLDSDEVLAHIEAGKQVVKLSMMFDDRIEFLLHDDLTVKRIKFTELVTDENEDVGTEDPIARLDADFTLMCAELAAFIKALLNAFGGELLPEQR</sequence>
<dbReference type="NCBIfam" id="NF001464">
    <property type="entry name" value="PRK00321.1-5"/>
    <property type="match status" value="1"/>
</dbReference>
<comment type="similarity">
    <text evidence="2 6">Belongs to the RdgC family.</text>
</comment>
<dbReference type="NCBIfam" id="NF001462">
    <property type="entry name" value="PRK00321.1-3"/>
    <property type="match status" value="1"/>
</dbReference>
<reference evidence="7 8" key="1">
    <citation type="journal article" date="2013" name="Antonie Van Leeuwenhoek">
        <title>Echinimonas agarilytica gen. nov., sp. nov., a new gammaproteobacterium isolated from the sea urchin Strongylocentrotus intermedius.</title>
        <authorList>
            <person name="Nedashkovskaya O.I."/>
            <person name="Stenkova A.M."/>
            <person name="Zhukova N.V."/>
            <person name="Van Trappen S."/>
            <person name="Lee J.S."/>
            <person name="Kim S.B."/>
        </authorList>
    </citation>
    <scope>NUCLEOTIDE SEQUENCE [LARGE SCALE GENOMIC DNA]</scope>
    <source>
        <strain evidence="7 8">KMM 6351</strain>
    </source>
</reference>
<dbReference type="GO" id="GO:0003690">
    <property type="term" value="F:double-stranded DNA binding"/>
    <property type="evidence" value="ECO:0007669"/>
    <property type="project" value="TreeGrafter"/>
</dbReference>
<dbReference type="GO" id="GO:0043590">
    <property type="term" value="C:bacterial nucleoid"/>
    <property type="evidence" value="ECO:0007669"/>
    <property type="project" value="TreeGrafter"/>
</dbReference>
<dbReference type="PANTHER" id="PTHR38103:SF1">
    <property type="entry name" value="RECOMBINATION-ASSOCIATED PROTEIN RDGC"/>
    <property type="match status" value="1"/>
</dbReference>
<dbReference type="Proteomes" id="UP001165393">
    <property type="component" value="Unassembled WGS sequence"/>
</dbReference>
<proteinExistence type="inferred from homology"/>
<protein>
    <recommendedName>
        <fullName evidence="3 6">Recombination-associated protein RdgC</fullName>
    </recommendedName>
</protein>
<evidence type="ECO:0000256" key="3">
    <source>
        <dbReference type="ARBA" id="ARBA00022296"/>
    </source>
</evidence>
<accession>A0AA41W7T3</accession>
<keyword evidence="4 6" id="KW-0963">Cytoplasm</keyword>
<evidence type="ECO:0000256" key="2">
    <source>
        <dbReference type="ARBA" id="ARBA00008657"/>
    </source>
</evidence>
<name>A0AA41W7T3_9GAMM</name>
<dbReference type="AlphaFoldDB" id="A0AA41W7T3"/>
<evidence type="ECO:0000256" key="6">
    <source>
        <dbReference type="HAMAP-Rule" id="MF_00194"/>
    </source>
</evidence>
<comment type="subcellular location">
    <subcellularLocation>
        <location evidence="1 6">Cytoplasm</location>
        <location evidence="1 6">Nucleoid</location>
    </subcellularLocation>
</comment>
<evidence type="ECO:0000313" key="7">
    <source>
        <dbReference type="EMBL" id="MCM2680188.1"/>
    </source>
</evidence>
<comment type="caution">
    <text evidence="7">The sequence shown here is derived from an EMBL/GenBank/DDBJ whole genome shotgun (WGS) entry which is preliminary data.</text>
</comment>
<dbReference type="PANTHER" id="PTHR38103">
    <property type="entry name" value="RECOMBINATION-ASSOCIATED PROTEIN RDGC"/>
    <property type="match status" value="1"/>
</dbReference>